<dbReference type="Pfam" id="PF24012">
    <property type="entry name" value="DUF7326"/>
    <property type="match status" value="1"/>
</dbReference>
<accession>A0A1D8KS95</accession>
<protein>
    <submittedName>
        <fullName evidence="1">Uncharacterized protein</fullName>
    </submittedName>
</protein>
<dbReference type="InterPro" id="IPR055750">
    <property type="entry name" value="DUF7326"/>
</dbReference>
<keyword evidence="2" id="KW-1185">Reference proteome</keyword>
<dbReference type="Proteomes" id="UP000204364">
    <property type="component" value="Segment"/>
</dbReference>
<name>A0A1D8KS95_9CAUD</name>
<reference evidence="1 2" key="1">
    <citation type="journal article" date="2016" name="Virology">
        <title>The genomic content and context of auxiliary metabolic genes in marine cyanomyoviruses.</title>
        <authorList>
            <person name="Crummett L.T."/>
            <person name="Puxty R.J."/>
            <person name="Weihe C."/>
            <person name="Marston M.F."/>
            <person name="Martiny J.B."/>
        </authorList>
    </citation>
    <scope>NUCLEOTIDE SEQUENCE [LARGE SCALE GENOMIC DNA]</scope>
    <source>
        <strain evidence="1">0810PA09</strain>
    </source>
</reference>
<dbReference type="GeneID" id="30310016"/>
<dbReference type="RefSeq" id="YP_009325052.1">
    <property type="nucleotide sequence ID" value="NC_031944.1"/>
</dbReference>
<organism evidence="1 2">
    <name type="scientific">Synechococcus phage S-WAM1</name>
    <dbReference type="NCBI Taxonomy" id="1815521"/>
    <lineage>
        <taxon>Viruses</taxon>
        <taxon>Duplodnaviria</taxon>
        <taxon>Heunggongvirae</taxon>
        <taxon>Uroviricota</taxon>
        <taxon>Caudoviricetes</taxon>
        <taxon>Pantevenvirales</taxon>
        <taxon>Kyanoviridae</taxon>
        <taxon>Sokavirus</taxon>
        <taxon>Sokavirus swam1</taxon>
    </lineage>
</organism>
<dbReference type="EMBL" id="KU686210">
    <property type="protein sequence ID" value="AOV61536.1"/>
    <property type="molecule type" value="Genomic_DNA"/>
</dbReference>
<dbReference type="OrthoDB" id="27408at10239"/>
<evidence type="ECO:0000313" key="1">
    <source>
        <dbReference type="EMBL" id="AOV61536.1"/>
    </source>
</evidence>
<dbReference type="KEGG" id="vg:30310016"/>
<gene>
    <name evidence="1" type="ORF">P090810_063</name>
</gene>
<evidence type="ECO:0000313" key="2">
    <source>
        <dbReference type="Proteomes" id="UP000204364"/>
    </source>
</evidence>
<sequence>MTDNIIDRDDLQAAYIDKIIDSMDLKDLIALVADQLDENLDKYSVGELIEEVEEYYPELLSK</sequence>
<proteinExistence type="predicted"/>